<dbReference type="Proteomes" id="UP000651852">
    <property type="component" value="Unassembled WGS sequence"/>
</dbReference>
<protein>
    <submittedName>
        <fullName evidence="1">Uncharacterized protein</fullName>
    </submittedName>
</protein>
<comment type="caution">
    <text evidence="1">The sequence shown here is derived from an EMBL/GenBank/DDBJ whole genome shotgun (WGS) entry which is preliminary data.</text>
</comment>
<sequence length="82" mass="9066">MPQYTPLSQSPNTVLFINPDAPLPDLHHFAVQRLRAVKDLMNSLSDAKEPDTASLANAAHLLLQDSCEVLEIMEVRLDKLSA</sequence>
<dbReference type="RefSeq" id="WP_187522778.1">
    <property type="nucleotide sequence ID" value="NZ_JACONW010000140.1"/>
</dbReference>
<dbReference type="EMBL" id="JACONW010000140">
    <property type="protein sequence ID" value="MBC3952422.1"/>
    <property type="molecule type" value="Genomic_DNA"/>
</dbReference>
<evidence type="ECO:0000313" key="1">
    <source>
        <dbReference type="EMBL" id="MBC3952422.1"/>
    </source>
</evidence>
<keyword evidence="2" id="KW-1185">Reference proteome</keyword>
<gene>
    <name evidence="1" type="ORF">H8S59_21830</name>
</gene>
<evidence type="ECO:0000313" key="2">
    <source>
        <dbReference type="Proteomes" id="UP000651852"/>
    </source>
</evidence>
<reference evidence="1 2" key="1">
    <citation type="submission" date="2020-08" db="EMBL/GenBank/DDBJ databases">
        <title>Putative novel bacterial strains isolated from necrotic wheat leaf tissues caused by Xanthomonas translucens.</title>
        <authorList>
            <person name="Tambong J.T."/>
        </authorList>
    </citation>
    <scope>NUCLEOTIDE SEQUENCE [LARGE SCALE GENOMIC DNA]</scope>
    <source>
        <strain evidence="1 2">DOAB 1069</strain>
    </source>
</reference>
<name>A0ABR7B5G3_9PSED</name>
<organism evidence="1 2">
    <name type="scientific">Pseudomonas folii</name>
    <dbReference type="NCBI Taxonomy" id="2762593"/>
    <lineage>
        <taxon>Bacteria</taxon>
        <taxon>Pseudomonadati</taxon>
        <taxon>Pseudomonadota</taxon>
        <taxon>Gammaproteobacteria</taxon>
        <taxon>Pseudomonadales</taxon>
        <taxon>Pseudomonadaceae</taxon>
        <taxon>Pseudomonas</taxon>
    </lineage>
</organism>
<accession>A0ABR7B5G3</accession>
<proteinExistence type="predicted"/>